<feature type="compositionally biased region" description="Basic and acidic residues" evidence="1">
    <location>
        <begin position="322"/>
        <end position="332"/>
    </location>
</feature>
<reference evidence="2" key="1">
    <citation type="journal article" date="2021" name="Nat. Commun.">
        <title>Genetic determinants of endophytism in the Arabidopsis root mycobiome.</title>
        <authorList>
            <person name="Mesny F."/>
            <person name="Miyauchi S."/>
            <person name="Thiergart T."/>
            <person name="Pickel B."/>
            <person name="Atanasova L."/>
            <person name="Karlsson M."/>
            <person name="Huettel B."/>
            <person name="Barry K.W."/>
            <person name="Haridas S."/>
            <person name="Chen C."/>
            <person name="Bauer D."/>
            <person name="Andreopoulos W."/>
            <person name="Pangilinan J."/>
            <person name="LaButti K."/>
            <person name="Riley R."/>
            <person name="Lipzen A."/>
            <person name="Clum A."/>
            <person name="Drula E."/>
            <person name="Henrissat B."/>
            <person name="Kohler A."/>
            <person name="Grigoriev I.V."/>
            <person name="Martin F.M."/>
            <person name="Hacquard S."/>
        </authorList>
    </citation>
    <scope>NUCLEOTIDE SEQUENCE</scope>
    <source>
        <strain evidence="2">MPI-CAGE-AT-0016</strain>
    </source>
</reference>
<name>A0A8K0TEN7_9PEZI</name>
<evidence type="ECO:0000313" key="2">
    <source>
        <dbReference type="EMBL" id="KAH7362538.1"/>
    </source>
</evidence>
<dbReference type="Proteomes" id="UP000813385">
    <property type="component" value="Unassembled WGS sequence"/>
</dbReference>
<dbReference type="EMBL" id="JAGPXD010000003">
    <property type="protein sequence ID" value="KAH7362538.1"/>
    <property type="molecule type" value="Genomic_DNA"/>
</dbReference>
<dbReference type="Gene3D" id="3.40.1190.20">
    <property type="match status" value="1"/>
</dbReference>
<dbReference type="AlphaFoldDB" id="A0A8K0TEN7"/>
<sequence length="371" mass="39843">MLTGEPPGLHSVPHFPEEDSKLRATSLSVRRGGNCPNTLEVLQQLLRASAGGDSDDEDADDAATPAFSGLQAGRGTRIQTHLVSPLPGRASAATAQILSSFGARQGPDDIDFSHCLYREGHEAPASSYVLRSAATGSRTLVNHNDLPEMTVEEFAATVESLQAGEAGRGQWWWHFEGRAPETTLECIRVLRRAYGGRGCGDGNPADDDALRISVEVEKPGRQGLRELAAEADVVFYSRSWAEVSEQAEQAKRQEVVCEANGLLPPPVHPQPCSPVTNRTAAAQSDAVRHLLHLTGGMQVGAIQRRGRGAGRERGRGGQGRGMAREKEMRDPHLQPIQGSCWVGATPFPRGVLMHAPPPFGFPQQACLPPLL</sequence>
<comment type="caution">
    <text evidence="2">The sequence shown here is derived from an EMBL/GenBank/DDBJ whole genome shotgun (WGS) entry which is preliminary data.</text>
</comment>
<dbReference type="PANTHER" id="PTHR42774">
    <property type="entry name" value="PHOSPHOTRANSFERASE SYSTEM TRANSPORT PROTEIN"/>
    <property type="match status" value="1"/>
</dbReference>
<dbReference type="InterPro" id="IPR029056">
    <property type="entry name" value="Ribokinase-like"/>
</dbReference>
<evidence type="ECO:0000313" key="3">
    <source>
        <dbReference type="Proteomes" id="UP000813385"/>
    </source>
</evidence>
<dbReference type="OrthoDB" id="204058at2759"/>
<evidence type="ECO:0000256" key="1">
    <source>
        <dbReference type="SAM" id="MobiDB-lite"/>
    </source>
</evidence>
<feature type="region of interest" description="Disordered" evidence="1">
    <location>
        <begin position="304"/>
        <end position="332"/>
    </location>
</feature>
<keyword evidence="3" id="KW-1185">Reference proteome</keyword>
<proteinExistence type="predicted"/>
<feature type="region of interest" description="Disordered" evidence="1">
    <location>
        <begin position="1"/>
        <end position="21"/>
    </location>
</feature>
<feature type="region of interest" description="Disordered" evidence="1">
    <location>
        <begin position="50"/>
        <end position="71"/>
    </location>
</feature>
<gene>
    <name evidence="2" type="ORF">B0T11DRAFT_85412</name>
</gene>
<protein>
    <submittedName>
        <fullName evidence="2">Uncharacterized protein</fullName>
    </submittedName>
</protein>
<dbReference type="PANTHER" id="PTHR42774:SF3">
    <property type="entry name" value="KETOHEXOKINASE"/>
    <property type="match status" value="1"/>
</dbReference>
<dbReference type="InterPro" id="IPR052562">
    <property type="entry name" value="Ketohexokinase-related"/>
</dbReference>
<accession>A0A8K0TEN7</accession>
<organism evidence="2 3">
    <name type="scientific">Plectosphaerella cucumerina</name>
    <dbReference type="NCBI Taxonomy" id="40658"/>
    <lineage>
        <taxon>Eukaryota</taxon>
        <taxon>Fungi</taxon>
        <taxon>Dikarya</taxon>
        <taxon>Ascomycota</taxon>
        <taxon>Pezizomycotina</taxon>
        <taxon>Sordariomycetes</taxon>
        <taxon>Hypocreomycetidae</taxon>
        <taxon>Glomerellales</taxon>
        <taxon>Plectosphaerellaceae</taxon>
        <taxon>Plectosphaerella</taxon>
    </lineage>
</organism>